<evidence type="ECO:0000256" key="2">
    <source>
        <dbReference type="ARBA" id="ARBA00022840"/>
    </source>
</evidence>
<organism evidence="7">
    <name type="scientific">Aureococcus anophagefferens</name>
    <name type="common">Harmful bloom alga</name>
    <dbReference type="NCBI Taxonomy" id="44056"/>
    <lineage>
        <taxon>Eukaryota</taxon>
        <taxon>Sar</taxon>
        <taxon>Stramenopiles</taxon>
        <taxon>Ochrophyta</taxon>
        <taxon>Pelagophyceae</taxon>
        <taxon>Pelagomonadales</taxon>
        <taxon>Pelagomonadaceae</taxon>
        <taxon>Aureococcus</taxon>
    </lineage>
</organism>
<proteinExistence type="inferred from homology"/>
<keyword evidence="4" id="KW-0808">Transferase</keyword>
<dbReference type="EMBL" id="GL833127">
    <property type="protein sequence ID" value="EGB08806.1"/>
    <property type="molecule type" value="Genomic_DNA"/>
</dbReference>
<sequence length="294" mass="31563">MVLSGLPAVDDGVAESDGFLGPYAVGATLGVGSSAVVREGRDRRTGERVALKIVDKSRAARYKAAKRLNNEVAHTRAVEHPNVARLVDVVHTRTRLYLVLEHGGRDLYGHVGDAYADFVCPEPAARHVVSQLVAACTALAASGVVHHDIKSENVLVTAQDGRVADVRLTDLGMSDRYAAGDRGTAFCGSPGFFPPEMVTAPDYDPFKVDVWSVGCVALELLLGRQWFSDRWLPASKLTGDRPEFAEALALALADLGDALRESTLPAEAKGFLERALTEDPADRPTIEDLAGHPW</sequence>
<dbReference type="OrthoDB" id="190564at2759"/>
<dbReference type="PROSITE" id="PS50011">
    <property type="entry name" value="PROTEIN_KINASE_DOM"/>
    <property type="match status" value="1"/>
</dbReference>
<dbReference type="AlphaFoldDB" id="F0Y7Z2"/>
<dbReference type="InterPro" id="IPR017441">
    <property type="entry name" value="Protein_kinase_ATP_BS"/>
</dbReference>
<dbReference type="InterPro" id="IPR011009">
    <property type="entry name" value="Kinase-like_dom_sf"/>
</dbReference>
<feature type="domain" description="Protein kinase" evidence="5">
    <location>
        <begin position="23"/>
        <end position="294"/>
    </location>
</feature>
<dbReference type="Pfam" id="PF00069">
    <property type="entry name" value="Pkinase"/>
    <property type="match status" value="1"/>
</dbReference>
<dbReference type="GO" id="GO:0005524">
    <property type="term" value="F:ATP binding"/>
    <property type="evidence" value="ECO:0007669"/>
    <property type="project" value="UniProtKB-UniRule"/>
</dbReference>
<dbReference type="PROSITE" id="PS00107">
    <property type="entry name" value="PROTEIN_KINASE_ATP"/>
    <property type="match status" value="1"/>
</dbReference>
<feature type="non-terminal residue" evidence="6">
    <location>
        <position position="294"/>
    </location>
</feature>
<dbReference type="GO" id="GO:0005737">
    <property type="term" value="C:cytoplasm"/>
    <property type="evidence" value="ECO:0007669"/>
    <property type="project" value="TreeGrafter"/>
</dbReference>
<protein>
    <recommendedName>
        <fullName evidence="5">Protein kinase domain-containing protein</fullName>
    </recommendedName>
</protein>
<keyword evidence="4" id="KW-0418">Kinase</keyword>
<keyword evidence="7" id="KW-1185">Reference proteome</keyword>
<comment type="similarity">
    <text evidence="4">Belongs to the protein kinase superfamily.</text>
</comment>
<evidence type="ECO:0000256" key="1">
    <source>
        <dbReference type="ARBA" id="ARBA00022741"/>
    </source>
</evidence>
<evidence type="ECO:0000256" key="4">
    <source>
        <dbReference type="RuleBase" id="RU000304"/>
    </source>
</evidence>
<dbReference type="InParanoid" id="F0Y7Z2"/>
<accession>F0Y7Z2</accession>
<dbReference type="GO" id="GO:0004674">
    <property type="term" value="F:protein serine/threonine kinase activity"/>
    <property type="evidence" value="ECO:0007669"/>
    <property type="project" value="UniProtKB-KW"/>
</dbReference>
<dbReference type="KEGG" id="aaf:AURANDRAFT_25569"/>
<reference evidence="6 7" key="1">
    <citation type="journal article" date="2011" name="Proc. Natl. Acad. Sci. U.S.A.">
        <title>Niche of harmful alga Aureococcus anophagefferens revealed through ecogenomics.</title>
        <authorList>
            <person name="Gobler C.J."/>
            <person name="Berry D.L."/>
            <person name="Dyhrman S.T."/>
            <person name="Wilhelm S.W."/>
            <person name="Salamov A."/>
            <person name="Lobanov A.V."/>
            <person name="Zhang Y."/>
            <person name="Collier J.L."/>
            <person name="Wurch L.L."/>
            <person name="Kustka A.B."/>
            <person name="Dill B.D."/>
            <person name="Shah M."/>
            <person name="VerBerkmoes N.C."/>
            <person name="Kuo A."/>
            <person name="Terry A."/>
            <person name="Pangilinan J."/>
            <person name="Lindquist E.A."/>
            <person name="Lucas S."/>
            <person name="Paulsen I.T."/>
            <person name="Hattenrath-Lehmann T.K."/>
            <person name="Talmage S.C."/>
            <person name="Walker E.A."/>
            <person name="Koch F."/>
            <person name="Burson A.M."/>
            <person name="Marcoval M.A."/>
            <person name="Tang Y.Z."/>
            <person name="Lecleir G.R."/>
            <person name="Coyne K.J."/>
            <person name="Berg G.M."/>
            <person name="Bertrand E.M."/>
            <person name="Saito M.A."/>
            <person name="Gladyshev V.N."/>
            <person name="Grigoriev I.V."/>
        </authorList>
    </citation>
    <scope>NUCLEOTIDE SEQUENCE [LARGE SCALE GENOMIC DNA]</scope>
    <source>
        <strain evidence="7">CCMP 1984</strain>
    </source>
</reference>
<dbReference type="SUPFAM" id="SSF56112">
    <property type="entry name" value="Protein kinase-like (PK-like)"/>
    <property type="match status" value="1"/>
</dbReference>
<keyword evidence="2 3" id="KW-0067">ATP-binding</keyword>
<dbReference type="PANTHER" id="PTHR24346">
    <property type="entry name" value="MAP/MICROTUBULE AFFINITY-REGULATING KINASE"/>
    <property type="match status" value="1"/>
</dbReference>
<dbReference type="eggNOG" id="KOG4717">
    <property type="taxonomic scope" value="Eukaryota"/>
</dbReference>
<evidence type="ECO:0000313" key="6">
    <source>
        <dbReference type="EMBL" id="EGB08806.1"/>
    </source>
</evidence>
<evidence type="ECO:0000256" key="3">
    <source>
        <dbReference type="PROSITE-ProRule" id="PRU10141"/>
    </source>
</evidence>
<evidence type="ECO:0000259" key="5">
    <source>
        <dbReference type="PROSITE" id="PS50011"/>
    </source>
</evidence>
<dbReference type="InterPro" id="IPR008271">
    <property type="entry name" value="Ser/Thr_kinase_AS"/>
</dbReference>
<name>F0Y7Z2_AURAN</name>
<dbReference type="SMART" id="SM00220">
    <property type="entry name" value="S_TKc"/>
    <property type="match status" value="1"/>
</dbReference>
<dbReference type="Gene3D" id="3.30.200.20">
    <property type="entry name" value="Phosphorylase Kinase, domain 1"/>
    <property type="match status" value="1"/>
</dbReference>
<dbReference type="GO" id="GO:0035556">
    <property type="term" value="P:intracellular signal transduction"/>
    <property type="evidence" value="ECO:0007669"/>
    <property type="project" value="TreeGrafter"/>
</dbReference>
<dbReference type="Gene3D" id="1.10.510.10">
    <property type="entry name" value="Transferase(Phosphotransferase) domain 1"/>
    <property type="match status" value="1"/>
</dbReference>
<evidence type="ECO:0000313" key="7">
    <source>
        <dbReference type="Proteomes" id="UP000002729"/>
    </source>
</evidence>
<dbReference type="GeneID" id="20220070"/>
<dbReference type="PROSITE" id="PS00108">
    <property type="entry name" value="PROTEIN_KINASE_ST"/>
    <property type="match status" value="1"/>
</dbReference>
<dbReference type="PANTHER" id="PTHR24346:SF30">
    <property type="entry name" value="MATERNAL EMBRYONIC LEUCINE ZIPPER KINASE"/>
    <property type="match status" value="1"/>
</dbReference>
<keyword evidence="4" id="KW-0723">Serine/threonine-protein kinase</keyword>
<dbReference type="Proteomes" id="UP000002729">
    <property type="component" value="Unassembled WGS sequence"/>
</dbReference>
<feature type="binding site" evidence="3">
    <location>
        <position position="52"/>
    </location>
    <ligand>
        <name>ATP</name>
        <dbReference type="ChEBI" id="CHEBI:30616"/>
    </ligand>
</feature>
<gene>
    <name evidence="6" type="ORF">AURANDRAFT_25569</name>
</gene>
<dbReference type="RefSeq" id="XP_009036785.1">
    <property type="nucleotide sequence ID" value="XM_009038537.1"/>
</dbReference>
<dbReference type="InterPro" id="IPR000719">
    <property type="entry name" value="Prot_kinase_dom"/>
</dbReference>
<keyword evidence="1 3" id="KW-0547">Nucleotide-binding</keyword>